<gene>
    <name evidence="2" type="ORF">ALEPTO_LOCUS12111</name>
</gene>
<comment type="caution">
    <text evidence="2">The sequence shown here is derived from an EMBL/GenBank/DDBJ whole genome shotgun (WGS) entry which is preliminary data.</text>
</comment>
<reference evidence="2" key="1">
    <citation type="submission" date="2021-06" db="EMBL/GenBank/DDBJ databases">
        <authorList>
            <person name="Kallberg Y."/>
            <person name="Tangrot J."/>
            <person name="Rosling A."/>
        </authorList>
    </citation>
    <scope>NUCLEOTIDE SEQUENCE</scope>
    <source>
        <strain evidence="2">FL130A</strain>
    </source>
</reference>
<dbReference type="AlphaFoldDB" id="A0A9N9I1C9"/>
<name>A0A9N9I1C9_9GLOM</name>
<feature type="non-terminal residue" evidence="2">
    <location>
        <position position="150"/>
    </location>
</feature>
<organism evidence="2 3">
    <name type="scientific">Ambispora leptoticha</name>
    <dbReference type="NCBI Taxonomy" id="144679"/>
    <lineage>
        <taxon>Eukaryota</taxon>
        <taxon>Fungi</taxon>
        <taxon>Fungi incertae sedis</taxon>
        <taxon>Mucoromycota</taxon>
        <taxon>Glomeromycotina</taxon>
        <taxon>Glomeromycetes</taxon>
        <taxon>Archaeosporales</taxon>
        <taxon>Ambisporaceae</taxon>
        <taxon>Ambispora</taxon>
    </lineage>
</organism>
<evidence type="ECO:0000313" key="2">
    <source>
        <dbReference type="EMBL" id="CAG8716900.1"/>
    </source>
</evidence>
<feature type="region of interest" description="Disordered" evidence="1">
    <location>
        <begin position="60"/>
        <end position="87"/>
    </location>
</feature>
<evidence type="ECO:0000313" key="3">
    <source>
        <dbReference type="Proteomes" id="UP000789508"/>
    </source>
</evidence>
<proteinExistence type="predicted"/>
<protein>
    <submittedName>
        <fullName evidence="2">3596_t:CDS:1</fullName>
    </submittedName>
</protein>
<keyword evidence="3" id="KW-1185">Reference proteome</keyword>
<dbReference type="OrthoDB" id="10550420at2759"/>
<evidence type="ECO:0000256" key="1">
    <source>
        <dbReference type="SAM" id="MobiDB-lite"/>
    </source>
</evidence>
<dbReference type="EMBL" id="CAJVPS010024632">
    <property type="protein sequence ID" value="CAG8716900.1"/>
    <property type="molecule type" value="Genomic_DNA"/>
</dbReference>
<accession>A0A9N9I1C9</accession>
<sequence>STQDKKRNIKVMIFKEKKKKLYNENEVKNSIDKKEALSNDYLEEYLKELYQYKKRQFEDITEETSRENSSEFKRTPNPSEKKEEKRSIEELRIKLLAGKDRKDILDSQIEVGLDRLELDNSITEEYSDKLDSMKLNQDLFEVYKASETTW</sequence>
<dbReference type="Proteomes" id="UP000789508">
    <property type="component" value="Unassembled WGS sequence"/>
</dbReference>